<evidence type="ECO:0000313" key="1">
    <source>
        <dbReference type="EMBL" id="RDX76790.1"/>
    </source>
</evidence>
<comment type="caution">
    <text evidence="1">The sequence shown here is derived from an EMBL/GenBank/DDBJ whole genome shotgun (WGS) entry which is preliminary data.</text>
</comment>
<accession>A0A371FEV5</accession>
<name>A0A371FEV5_MUCPR</name>
<dbReference type="OrthoDB" id="1416591at2759"/>
<keyword evidence="2" id="KW-1185">Reference proteome</keyword>
<dbReference type="EMBL" id="QJKJ01009386">
    <property type="protein sequence ID" value="RDX76790.1"/>
    <property type="molecule type" value="Genomic_DNA"/>
</dbReference>
<evidence type="ECO:0000313" key="2">
    <source>
        <dbReference type="Proteomes" id="UP000257109"/>
    </source>
</evidence>
<evidence type="ECO:0008006" key="3">
    <source>
        <dbReference type="Google" id="ProtNLM"/>
    </source>
</evidence>
<protein>
    <recommendedName>
        <fullName evidence="3">Retrotransposon gag domain-containing protein</fullName>
    </recommendedName>
</protein>
<feature type="non-terminal residue" evidence="1">
    <location>
        <position position="54"/>
    </location>
</feature>
<proteinExistence type="predicted"/>
<reference evidence="1" key="1">
    <citation type="submission" date="2018-05" db="EMBL/GenBank/DDBJ databases">
        <title>Draft genome of Mucuna pruriens seed.</title>
        <authorList>
            <person name="Nnadi N.E."/>
            <person name="Vos R."/>
            <person name="Hasami M.H."/>
            <person name="Devisetty U.K."/>
            <person name="Aguiy J.C."/>
        </authorList>
    </citation>
    <scope>NUCLEOTIDE SEQUENCE [LARGE SCALE GENOMIC DNA]</scope>
    <source>
        <strain evidence="1">JCA_2017</strain>
    </source>
</reference>
<sequence length="54" mass="6633">MRGTLNSWKDLESKFMIKFFPTSKYLKARNEIITFYHEPLYDSWERFHTTNLVT</sequence>
<organism evidence="1 2">
    <name type="scientific">Mucuna pruriens</name>
    <name type="common">Velvet bean</name>
    <name type="synonym">Dolichos pruriens</name>
    <dbReference type="NCBI Taxonomy" id="157652"/>
    <lineage>
        <taxon>Eukaryota</taxon>
        <taxon>Viridiplantae</taxon>
        <taxon>Streptophyta</taxon>
        <taxon>Embryophyta</taxon>
        <taxon>Tracheophyta</taxon>
        <taxon>Spermatophyta</taxon>
        <taxon>Magnoliopsida</taxon>
        <taxon>eudicotyledons</taxon>
        <taxon>Gunneridae</taxon>
        <taxon>Pentapetalae</taxon>
        <taxon>rosids</taxon>
        <taxon>fabids</taxon>
        <taxon>Fabales</taxon>
        <taxon>Fabaceae</taxon>
        <taxon>Papilionoideae</taxon>
        <taxon>50 kb inversion clade</taxon>
        <taxon>NPAAA clade</taxon>
        <taxon>indigoferoid/millettioid clade</taxon>
        <taxon>Phaseoleae</taxon>
        <taxon>Mucuna</taxon>
    </lineage>
</organism>
<gene>
    <name evidence="1" type="ORF">CR513_43186</name>
</gene>
<dbReference type="Proteomes" id="UP000257109">
    <property type="component" value="Unassembled WGS sequence"/>
</dbReference>
<dbReference type="AlphaFoldDB" id="A0A371FEV5"/>